<comment type="caution">
    <text evidence="2">The sequence shown here is derived from an EMBL/GenBank/DDBJ whole genome shotgun (WGS) entry which is preliminary data.</text>
</comment>
<reference evidence="2 3" key="1">
    <citation type="submission" date="2018-10" db="EMBL/GenBank/DDBJ databases">
        <title>Genomic Encyclopedia of Type Strains, Phase IV (KMG-IV): sequencing the most valuable type-strain genomes for metagenomic binning, comparative biology and taxonomic classification.</title>
        <authorList>
            <person name="Goeker M."/>
        </authorList>
    </citation>
    <scope>NUCLEOTIDE SEQUENCE [LARGE SCALE GENOMIC DNA]</scope>
    <source>
        <strain evidence="2 3">DSM 20549</strain>
    </source>
</reference>
<dbReference type="Proteomes" id="UP000280791">
    <property type="component" value="Unassembled WGS sequence"/>
</dbReference>
<accession>A0A497YKD4</accession>
<organism evidence="2 3">
    <name type="scientific">Planococcus citreus</name>
    <dbReference type="NCBI Taxonomy" id="1373"/>
    <lineage>
        <taxon>Bacteria</taxon>
        <taxon>Bacillati</taxon>
        <taxon>Bacillota</taxon>
        <taxon>Bacilli</taxon>
        <taxon>Bacillales</taxon>
        <taxon>Caryophanaceae</taxon>
        <taxon>Planococcus</taxon>
    </lineage>
</organism>
<evidence type="ECO:0000256" key="1">
    <source>
        <dbReference type="SAM" id="Phobius"/>
    </source>
</evidence>
<dbReference type="AlphaFoldDB" id="A0A497YKD4"/>
<gene>
    <name evidence="2" type="ORF">DFR62_0173</name>
</gene>
<sequence length="47" mass="5384">MKLIDDLAGAIYDVLSWLLWGFSYFSAGIIIVGIPLYLITYLFKWLA</sequence>
<proteinExistence type="predicted"/>
<dbReference type="RefSeq" id="WP_167456508.1">
    <property type="nucleotide sequence ID" value="NZ_QBEW01000003.1"/>
</dbReference>
<dbReference type="EMBL" id="RCCP01000001">
    <property type="protein sequence ID" value="RLJ90031.1"/>
    <property type="molecule type" value="Genomic_DNA"/>
</dbReference>
<keyword evidence="1" id="KW-0472">Membrane</keyword>
<keyword evidence="1" id="KW-0812">Transmembrane</keyword>
<keyword evidence="1" id="KW-1133">Transmembrane helix</keyword>
<feature type="transmembrane region" description="Helical" evidence="1">
    <location>
        <begin position="22"/>
        <end position="43"/>
    </location>
</feature>
<protein>
    <submittedName>
        <fullName evidence="2">Uncharacterized protein</fullName>
    </submittedName>
</protein>
<keyword evidence="3" id="KW-1185">Reference proteome</keyword>
<name>A0A497YKD4_9BACL</name>
<evidence type="ECO:0000313" key="2">
    <source>
        <dbReference type="EMBL" id="RLJ90031.1"/>
    </source>
</evidence>
<evidence type="ECO:0000313" key="3">
    <source>
        <dbReference type="Proteomes" id="UP000280791"/>
    </source>
</evidence>